<dbReference type="EMBL" id="UOGD01000243">
    <property type="protein sequence ID" value="VAX23210.1"/>
    <property type="molecule type" value="Genomic_DNA"/>
</dbReference>
<gene>
    <name evidence="1" type="ORF">MNBD_IGNAVI01-1116</name>
</gene>
<protein>
    <submittedName>
        <fullName evidence="1">Uncharacterized protein</fullName>
    </submittedName>
</protein>
<dbReference type="InterPro" id="IPR011250">
    <property type="entry name" value="OMP/PagP_B-barrel"/>
</dbReference>
<accession>A0A3B1CKM7</accession>
<reference evidence="1" key="1">
    <citation type="submission" date="2018-06" db="EMBL/GenBank/DDBJ databases">
        <authorList>
            <person name="Zhirakovskaya E."/>
        </authorList>
    </citation>
    <scope>NUCLEOTIDE SEQUENCE</scope>
</reference>
<dbReference type="AlphaFoldDB" id="A0A3B1CKM7"/>
<sequence length="213" mass="23959">MKKTIIILLFGLVSIVSAQRHSALVTFGHFKPSATEGGFILGYKGETFIDRNLSFGWSASWFHKNYVDKVLLEQYVQYYGVVDGELSEQRSKTNLHSIPLLASMTAYLPVFPIISLYITGSAGAEALLIFYNDLQNESQNEFKTAWDFSWQVGAGMAYKIGNRSDLVGEISYHNSNPSWTYTVTDPETGATKHLEQSFDMSGVALKFGFKFFW</sequence>
<dbReference type="Gene3D" id="2.40.160.20">
    <property type="match status" value="1"/>
</dbReference>
<evidence type="ECO:0000313" key="1">
    <source>
        <dbReference type="EMBL" id="VAX23210.1"/>
    </source>
</evidence>
<dbReference type="SUPFAM" id="SSF56925">
    <property type="entry name" value="OMPA-like"/>
    <property type="match status" value="1"/>
</dbReference>
<name>A0A3B1CKM7_9ZZZZ</name>
<proteinExistence type="predicted"/>
<organism evidence="1">
    <name type="scientific">hydrothermal vent metagenome</name>
    <dbReference type="NCBI Taxonomy" id="652676"/>
    <lineage>
        <taxon>unclassified sequences</taxon>
        <taxon>metagenomes</taxon>
        <taxon>ecological metagenomes</taxon>
    </lineage>
</organism>